<name>A0ABW7XLV2_9MICO</name>
<dbReference type="EMBL" id="JBIRYI010000009">
    <property type="protein sequence ID" value="MFI2488280.1"/>
    <property type="molecule type" value="Genomic_DNA"/>
</dbReference>
<dbReference type="Pfam" id="PF00583">
    <property type="entry name" value="Acetyltransf_1"/>
    <property type="match status" value="2"/>
</dbReference>
<accession>A0ABW7XLV2</accession>
<dbReference type="PANTHER" id="PTHR43877:SF2">
    <property type="entry name" value="AMINOALKYLPHOSPHONATE N-ACETYLTRANSFERASE-RELATED"/>
    <property type="match status" value="1"/>
</dbReference>
<evidence type="ECO:0000256" key="1">
    <source>
        <dbReference type="ARBA" id="ARBA00022679"/>
    </source>
</evidence>
<keyword evidence="2" id="KW-0012">Acyltransferase</keyword>
<dbReference type="RefSeq" id="WP_397405460.1">
    <property type="nucleotide sequence ID" value="NZ_JBIRYI010000009.1"/>
</dbReference>
<dbReference type="CDD" id="cd04301">
    <property type="entry name" value="NAT_SF"/>
    <property type="match status" value="2"/>
</dbReference>
<evidence type="ECO:0000259" key="4">
    <source>
        <dbReference type="PROSITE" id="PS51186"/>
    </source>
</evidence>
<evidence type="ECO:0000313" key="6">
    <source>
        <dbReference type="Proteomes" id="UP001611580"/>
    </source>
</evidence>
<dbReference type="SUPFAM" id="SSF55729">
    <property type="entry name" value="Acyl-CoA N-acyltransferases (Nat)"/>
    <property type="match status" value="2"/>
</dbReference>
<dbReference type="PROSITE" id="PS51186">
    <property type="entry name" value="GNAT"/>
    <property type="match status" value="2"/>
</dbReference>
<proteinExistence type="predicted"/>
<feature type="region of interest" description="Disordered" evidence="3">
    <location>
        <begin position="34"/>
        <end position="58"/>
    </location>
</feature>
<dbReference type="InterPro" id="IPR016181">
    <property type="entry name" value="Acyl_CoA_acyltransferase"/>
</dbReference>
<evidence type="ECO:0000256" key="2">
    <source>
        <dbReference type="ARBA" id="ARBA00023315"/>
    </source>
</evidence>
<dbReference type="InterPro" id="IPR000182">
    <property type="entry name" value="GNAT_dom"/>
</dbReference>
<keyword evidence="1" id="KW-0808">Transferase</keyword>
<dbReference type="Proteomes" id="UP001611580">
    <property type="component" value="Unassembled WGS sequence"/>
</dbReference>
<dbReference type="Gene3D" id="3.40.630.30">
    <property type="match status" value="2"/>
</dbReference>
<sequence>MVAEVLAGLTVETVGWGHVDAVRLRADQQQEIDLRYAQPGRPSTTDADGAPVPDARDQVDPSNVFATLLLRVDGEPAGHAALRDLSGRDDYQGGLHPDGTAEVKRVYVAPRFRGRGLSRTLMTVAEDAARAAGVRHLILESGLMQPESLGLYLRLGYDPVESFGVFSDEPGSRCFGKWLVPDAAPAGTAPLVEASLVEPVESPQAPASAPVLREVPWDDPDAAALRRAMWAYLEPLYPQLARVVEARGGHDVVDVDRGRTALVTVLATLDGRPVGCATLAASPVGPEHLTADPLRGVGGIAAVAEAGESRGFELQSVFVDPSVRRAGVASALVGHLEEVARRRGGLAAYLNTGIRQPTALRLYGKLGYRPVLPYPPYDSDDAQLLFLGKPL</sequence>
<comment type="caution">
    <text evidence="5">The sequence shown here is derived from an EMBL/GenBank/DDBJ whole genome shotgun (WGS) entry which is preliminary data.</text>
</comment>
<protein>
    <submittedName>
        <fullName evidence="5">GNAT family N-acetyltransferase</fullName>
    </submittedName>
</protein>
<dbReference type="InterPro" id="IPR050832">
    <property type="entry name" value="Bact_Acetyltransf"/>
</dbReference>
<evidence type="ECO:0000256" key="3">
    <source>
        <dbReference type="SAM" id="MobiDB-lite"/>
    </source>
</evidence>
<feature type="domain" description="N-acetyltransferase" evidence="4">
    <location>
        <begin position="22"/>
        <end position="184"/>
    </location>
</feature>
<dbReference type="PANTHER" id="PTHR43877">
    <property type="entry name" value="AMINOALKYLPHOSPHONATE N-ACETYLTRANSFERASE-RELATED-RELATED"/>
    <property type="match status" value="1"/>
</dbReference>
<feature type="domain" description="N-acetyltransferase" evidence="4">
    <location>
        <begin position="223"/>
        <end position="391"/>
    </location>
</feature>
<reference evidence="5 6" key="1">
    <citation type="submission" date="2024-10" db="EMBL/GenBank/DDBJ databases">
        <title>The Natural Products Discovery Center: Release of the First 8490 Sequenced Strains for Exploring Actinobacteria Biosynthetic Diversity.</title>
        <authorList>
            <person name="Kalkreuter E."/>
            <person name="Kautsar S.A."/>
            <person name="Yang D."/>
            <person name="Bader C.D."/>
            <person name="Teijaro C.N."/>
            <person name="Fluegel L."/>
            <person name="Davis C.M."/>
            <person name="Simpson J.R."/>
            <person name="Lauterbach L."/>
            <person name="Steele A.D."/>
            <person name="Gui C."/>
            <person name="Meng S."/>
            <person name="Li G."/>
            <person name="Viehrig K."/>
            <person name="Ye F."/>
            <person name="Su P."/>
            <person name="Kiefer A.F."/>
            <person name="Nichols A."/>
            <person name="Cepeda A.J."/>
            <person name="Yan W."/>
            <person name="Fan B."/>
            <person name="Jiang Y."/>
            <person name="Adhikari A."/>
            <person name="Zheng C.-J."/>
            <person name="Schuster L."/>
            <person name="Cowan T.M."/>
            <person name="Smanski M.J."/>
            <person name="Chevrette M.G."/>
            <person name="De Carvalho L.P.S."/>
            <person name="Shen B."/>
        </authorList>
    </citation>
    <scope>NUCLEOTIDE SEQUENCE [LARGE SCALE GENOMIC DNA]</scope>
    <source>
        <strain evidence="5 6">NPDC019481</strain>
    </source>
</reference>
<gene>
    <name evidence="5" type="ORF">ACH47X_15295</name>
</gene>
<keyword evidence="6" id="KW-1185">Reference proteome</keyword>
<evidence type="ECO:0000313" key="5">
    <source>
        <dbReference type="EMBL" id="MFI2488280.1"/>
    </source>
</evidence>
<organism evidence="5 6">
    <name type="scientific">Promicromonospora kroppenstedtii</name>
    <dbReference type="NCBI Taxonomy" id="440482"/>
    <lineage>
        <taxon>Bacteria</taxon>
        <taxon>Bacillati</taxon>
        <taxon>Actinomycetota</taxon>
        <taxon>Actinomycetes</taxon>
        <taxon>Micrococcales</taxon>
        <taxon>Promicromonosporaceae</taxon>
        <taxon>Promicromonospora</taxon>
    </lineage>
</organism>